<comment type="caution">
    <text evidence="1">The sequence shown here is derived from an EMBL/GenBank/DDBJ whole genome shotgun (WGS) entry which is preliminary data.</text>
</comment>
<protein>
    <submittedName>
        <fullName evidence="1">Uncharacterized protein</fullName>
    </submittedName>
</protein>
<dbReference type="Proteomes" id="UP001241169">
    <property type="component" value="Unassembled WGS sequence"/>
</dbReference>
<name>A0ABQ9SMF0_9PEZI</name>
<gene>
    <name evidence="1" type="ORF">CPAR01_06403</name>
</gene>
<sequence length="187" mass="20693">MSEKCWFPLRQPDYPPPMVLEDETGVTGLVKGLWCCGEIIPDLAHLNNVINYRGPTKFPVDMPIHHTRSEDVLWGLTSGPLINQSGHNDAPFTAATGTTAITNADIASQDTVTYHDKFEVLDTYTIEVTPAYIQDCMAGKEVSDHIRLHSRMGSSSVLMVTGIAVARGAQILRSERKRPLFHEGFRA</sequence>
<organism evidence="1 2">
    <name type="scientific">Colletotrichum paranaense</name>
    <dbReference type="NCBI Taxonomy" id="1914294"/>
    <lineage>
        <taxon>Eukaryota</taxon>
        <taxon>Fungi</taxon>
        <taxon>Dikarya</taxon>
        <taxon>Ascomycota</taxon>
        <taxon>Pezizomycotina</taxon>
        <taxon>Sordariomycetes</taxon>
        <taxon>Hypocreomycetidae</taxon>
        <taxon>Glomerellales</taxon>
        <taxon>Glomerellaceae</taxon>
        <taxon>Colletotrichum</taxon>
        <taxon>Colletotrichum acutatum species complex</taxon>
    </lineage>
</organism>
<evidence type="ECO:0000313" key="2">
    <source>
        <dbReference type="Proteomes" id="UP001241169"/>
    </source>
</evidence>
<accession>A0ABQ9SMF0</accession>
<dbReference type="GeneID" id="85374574"/>
<proteinExistence type="predicted"/>
<evidence type="ECO:0000313" key="1">
    <source>
        <dbReference type="EMBL" id="KAK1540414.1"/>
    </source>
</evidence>
<dbReference type="EMBL" id="MOPA01000005">
    <property type="protein sequence ID" value="KAK1540414.1"/>
    <property type="molecule type" value="Genomic_DNA"/>
</dbReference>
<dbReference type="RefSeq" id="XP_060349549.1">
    <property type="nucleotide sequence ID" value="XM_060490675.1"/>
</dbReference>
<reference evidence="1 2" key="1">
    <citation type="submission" date="2016-10" db="EMBL/GenBank/DDBJ databases">
        <title>The genome sequence of Colletotrichum fioriniae PJ7.</title>
        <authorList>
            <person name="Baroncelli R."/>
        </authorList>
    </citation>
    <scope>NUCLEOTIDE SEQUENCE [LARGE SCALE GENOMIC DNA]</scope>
    <source>
        <strain evidence="1 2">IMI 384185</strain>
    </source>
</reference>
<keyword evidence="2" id="KW-1185">Reference proteome</keyword>